<evidence type="ECO:0000313" key="7">
    <source>
        <dbReference type="EMBL" id="CAF1488857.1"/>
    </source>
</evidence>
<comment type="caution">
    <text evidence="7">The sequence shown here is derived from an EMBL/GenBank/DDBJ whole genome shotgun (WGS) entry which is preliminary data.</text>
</comment>
<feature type="domain" description="G-protein coupled receptors family 1 profile" evidence="6">
    <location>
        <begin position="33"/>
        <end position="294"/>
    </location>
</feature>
<comment type="subcellular location">
    <subcellularLocation>
        <location evidence="1">Membrane</location>
    </subcellularLocation>
</comment>
<keyword evidence="2 5" id="KW-0812">Transmembrane</keyword>
<evidence type="ECO:0000256" key="5">
    <source>
        <dbReference type="SAM" id="Phobius"/>
    </source>
</evidence>
<dbReference type="AlphaFoldDB" id="A0A815SDU9"/>
<protein>
    <recommendedName>
        <fullName evidence="6">G-protein coupled receptors family 1 profile domain-containing protein</fullName>
    </recommendedName>
</protein>
<evidence type="ECO:0000259" key="6">
    <source>
        <dbReference type="PROSITE" id="PS50262"/>
    </source>
</evidence>
<accession>A0A815SDU9</accession>
<dbReference type="Gene3D" id="1.20.1070.10">
    <property type="entry name" value="Rhodopsin 7-helix transmembrane proteins"/>
    <property type="match status" value="1"/>
</dbReference>
<dbReference type="OrthoDB" id="9992823at2759"/>
<reference evidence="7" key="1">
    <citation type="submission" date="2021-02" db="EMBL/GenBank/DDBJ databases">
        <authorList>
            <person name="Nowell W R."/>
        </authorList>
    </citation>
    <scope>NUCLEOTIDE SEQUENCE</scope>
</reference>
<evidence type="ECO:0000256" key="1">
    <source>
        <dbReference type="ARBA" id="ARBA00004370"/>
    </source>
</evidence>
<evidence type="ECO:0000313" key="8">
    <source>
        <dbReference type="Proteomes" id="UP000663891"/>
    </source>
</evidence>
<sequence>MNNNSIFTLSETILTRNSKFGILLILEPPSLLCNFIFVFYLIIDHNLRVAIHHHVILALLIVSLLTNLIEIPRILHYLRIGIVTPQTTMSCLMWQWCDYLLYGQANVLMLWASFERHILVFHSRFVSTTRGRLFIHYLPLFLIIIYLILFYTVVILIYPCKRNFDFELPLCGQPCFTDYSILSLYDLFIHSWLPTFFIAILSVSLVVRVINRKRTLLQQDIPWRKHRRMILQLLSISCLYLICMGPYTLIQVIDLLVGLPDGAEYIKNVYFFYVYWLLTLLLPYTCIGCLPEVRHTGNKISYKHFGTYDSCFIPSDTMSLKKIQGFTIYPNRDISETPKKCPEDFLLC</sequence>
<feature type="transmembrane region" description="Helical" evidence="5">
    <location>
        <begin position="134"/>
        <end position="158"/>
    </location>
</feature>
<feature type="transmembrane region" description="Helical" evidence="5">
    <location>
        <begin position="230"/>
        <end position="250"/>
    </location>
</feature>
<proteinExistence type="predicted"/>
<dbReference type="InterPro" id="IPR017452">
    <property type="entry name" value="GPCR_Rhodpsn_7TM"/>
</dbReference>
<evidence type="ECO:0000256" key="4">
    <source>
        <dbReference type="ARBA" id="ARBA00023136"/>
    </source>
</evidence>
<gene>
    <name evidence="7" type="ORF">VCS650_LOCUS41587</name>
</gene>
<evidence type="ECO:0000256" key="2">
    <source>
        <dbReference type="ARBA" id="ARBA00022692"/>
    </source>
</evidence>
<dbReference type="GO" id="GO:0016020">
    <property type="term" value="C:membrane"/>
    <property type="evidence" value="ECO:0007669"/>
    <property type="project" value="UniProtKB-SubCell"/>
</dbReference>
<dbReference type="SUPFAM" id="SSF81321">
    <property type="entry name" value="Family A G protein-coupled receptor-like"/>
    <property type="match status" value="1"/>
</dbReference>
<dbReference type="EMBL" id="CAJNON010001853">
    <property type="protein sequence ID" value="CAF1488857.1"/>
    <property type="molecule type" value="Genomic_DNA"/>
</dbReference>
<dbReference type="PROSITE" id="PS50262">
    <property type="entry name" value="G_PROTEIN_RECEP_F1_2"/>
    <property type="match status" value="1"/>
</dbReference>
<evidence type="ECO:0000256" key="3">
    <source>
        <dbReference type="ARBA" id="ARBA00022989"/>
    </source>
</evidence>
<dbReference type="Proteomes" id="UP000663891">
    <property type="component" value="Unassembled WGS sequence"/>
</dbReference>
<organism evidence="7 8">
    <name type="scientific">Adineta steineri</name>
    <dbReference type="NCBI Taxonomy" id="433720"/>
    <lineage>
        <taxon>Eukaryota</taxon>
        <taxon>Metazoa</taxon>
        <taxon>Spiralia</taxon>
        <taxon>Gnathifera</taxon>
        <taxon>Rotifera</taxon>
        <taxon>Eurotatoria</taxon>
        <taxon>Bdelloidea</taxon>
        <taxon>Adinetida</taxon>
        <taxon>Adinetidae</taxon>
        <taxon>Adineta</taxon>
    </lineage>
</organism>
<feature type="transmembrane region" description="Helical" evidence="5">
    <location>
        <begin position="20"/>
        <end position="43"/>
    </location>
</feature>
<feature type="transmembrane region" description="Helical" evidence="5">
    <location>
        <begin position="49"/>
        <end position="69"/>
    </location>
</feature>
<feature type="transmembrane region" description="Helical" evidence="5">
    <location>
        <begin position="187"/>
        <end position="210"/>
    </location>
</feature>
<keyword evidence="3 5" id="KW-1133">Transmembrane helix</keyword>
<keyword evidence="4 5" id="KW-0472">Membrane</keyword>
<feature type="transmembrane region" description="Helical" evidence="5">
    <location>
        <begin position="270"/>
        <end position="290"/>
    </location>
</feature>
<name>A0A815SDU9_9BILA</name>